<gene>
    <name evidence="3" type="ORF">DMC30DRAFT_352990</name>
</gene>
<feature type="compositionally biased region" description="Basic and acidic residues" evidence="1">
    <location>
        <begin position="916"/>
        <end position="925"/>
    </location>
</feature>
<feature type="domain" description="3'-5' exonuclease" evidence="2">
    <location>
        <begin position="262"/>
        <end position="437"/>
    </location>
</feature>
<dbReference type="GO" id="GO:0071036">
    <property type="term" value="P:nuclear polyadenylation-dependent snoRNA catabolic process"/>
    <property type="evidence" value="ECO:0007669"/>
    <property type="project" value="TreeGrafter"/>
</dbReference>
<dbReference type="PANTHER" id="PTHR12124">
    <property type="entry name" value="POLYMYOSITIS/SCLERODERMA AUTOANTIGEN-RELATED"/>
    <property type="match status" value="1"/>
</dbReference>
<dbReference type="GO" id="GO:0003727">
    <property type="term" value="F:single-stranded RNA binding"/>
    <property type="evidence" value="ECO:0007669"/>
    <property type="project" value="TreeGrafter"/>
</dbReference>
<dbReference type="GO" id="GO:0071035">
    <property type="term" value="P:nuclear polyadenylation-dependent rRNA catabolic process"/>
    <property type="evidence" value="ECO:0007669"/>
    <property type="project" value="TreeGrafter"/>
</dbReference>
<comment type="caution">
    <text evidence="3">The sequence shown here is derived from an EMBL/GenBank/DDBJ whole genome shotgun (WGS) entry which is preliminary data.</text>
</comment>
<name>A0A5C5FUI7_9BASI</name>
<dbReference type="SUPFAM" id="SSF47819">
    <property type="entry name" value="HRDC-like"/>
    <property type="match status" value="1"/>
</dbReference>
<evidence type="ECO:0000313" key="4">
    <source>
        <dbReference type="Proteomes" id="UP000311382"/>
    </source>
</evidence>
<dbReference type="Pfam" id="PF08066">
    <property type="entry name" value="PMC2NT"/>
    <property type="match status" value="1"/>
</dbReference>
<dbReference type="InterPro" id="IPR036397">
    <property type="entry name" value="RNaseH_sf"/>
</dbReference>
<proteinExistence type="predicted"/>
<dbReference type="GO" id="GO:0000467">
    <property type="term" value="P:exonucleolytic trimming to generate mature 3'-end of 5.8S rRNA from tricistronic rRNA transcript (SSU-rRNA, 5.8S rRNA, LSU-rRNA)"/>
    <property type="evidence" value="ECO:0007669"/>
    <property type="project" value="InterPro"/>
</dbReference>
<dbReference type="SUPFAM" id="SSF53098">
    <property type="entry name" value="Ribonuclease H-like"/>
    <property type="match status" value="1"/>
</dbReference>
<dbReference type="Gene3D" id="3.30.420.10">
    <property type="entry name" value="Ribonuclease H-like superfamily/Ribonuclease H"/>
    <property type="match status" value="1"/>
</dbReference>
<dbReference type="Proteomes" id="UP000311382">
    <property type="component" value="Unassembled WGS sequence"/>
</dbReference>
<evidence type="ECO:0000256" key="1">
    <source>
        <dbReference type="SAM" id="MobiDB-lite"/>
    </source>
</evidence>
<feature type="region of interest" description="Disordered" evidence="1">
    <location>
        <begin position="703"/>
        <end position="722"/>
    </location>
</feature>
<dbReference type="InterPro" id="IPR002562">
    <property type="entry name" value="3'-5'_exonuclease_dom"/>
</dbReference>
<organism evidence="3 4">
    <name type="scientific">Rhodotorula diobovata</name>
    <dbReference type="NCBI Taxonomy" id="5288"/>
    <lineage>
        <taxon>Eukaryota</taxon>
        <taxon>Fungi</taxon>
        <taxon>Dikarya</taxon>
        <taxon>Basidiomycota</taxon>
        <taxon>Pucciniomycotina</taxon>
        <taxon>Microbotryomycetes</taxon>
        <taxon>Sporidiobolales</taxon>
        <taxon>Sporidiobolaceae</taxon>
        <taxon>Rhodotorula</taxon>
    </lineage>
</organism>
<feature type="compositionally biased region" description="Low complexity" evidence="1">
    <location>
        <begin position="882"/>
        <end position="892"/>
    </location>
</feature>
<dbReference type="InterPro" id="IPR044876">
    <property type="entry name" value="HRDC_dom_sf"/>
</dbReference>
<dbReference type="GO" id="GO:0000175">
    <property type="term" value="F:3'-5'-RNA exonuclease activity"/>
    <property type="evidence" value="ECO:0007669"/>
    <property type="project" value="InterPro"/>
</dbReference>
<dbReference type="InterPro" id="IPR012588">
    <property type="entry name" value="Exosome-assoc_fac_Rrp6_N"/>
</dbReference>
<dbReference type="InterPro" id="IPR010997">
    <property type="entry name" value="HRDC-like_sf"/>
</dbReference>
<feature type="region of interest" description="Disordered" evidence="1">
    <location>
        <begin position="800"/>
        <end position="829"/>
    </location>
</feature>
<protein>
    <recommendedName>
        <fullName evidence="2">3'-5' exonuclease domain-containing protein</fullName>
    </recommendedName>
</protein>
<dbReference type="GO" id="GO:0071051">
    <property type="term" value="P:poly(A)-dependent snoRNA 3'-end processing"/>
    <property type="evidence" value="ECO:0007669"/>
    <property type="project" value="TreeGrafter"/>
</dbReference>
<dbReference type="OrthoDB" id="2250022at2759"/>
<dbReference type="GO" id="GO:0000166">
    <property type="term" value="F:nucleotide binding"/>
    <property type="evidence" value="ECO:0007669"/>
    <property type="project" value="InterPro"/>
</dbReference>
<dbReference type="AlphaFoldDB" id="A0A5C5FUI7"/>
<feature type="region of interest" description="Disordered" evidence="1">
    <location>
        <begin position="841"/>
        <end position="972"/>
    </location>
</feature>
<dbReference type="GO" id="GO:0071038">
    <property type="term" value="P:TRAMP-dependent tRNA surveillance pathway"/>
    <property type="evidence" value="ECO:0007669"/>
    <property type="project" value="TreeGrafter"/>
</dbReference>
<keyword evidence="4" id="KW-1185">Reference proteome</keyword>
<dbReference type="STRING" id="5288.A0A5C5FUI7"/>
<evidence type="ECO:0000313" key="3">
    <source>
        <dbReference type="EMBL" id="TNY20019.1"/>
    </source>
</evidence>
<feature type="region of interest" description="Disordered" evidence="1">
    <location>
        <begin position="607"/>
        <end position="626"/>
    </location>
</feature>
<dbReference type="PANTHER" id="PTHR12124:SF47">
    <property type="entry name" value="EXOSOME COMPONENT 10"/>
    <property type="match status" value="1"/>
</dbReference>
<dbReference type="InterPro" id="IPR045092">
    <property type="entry name" value="Rrp6-like"/>
</dbReference>
<dbReference type="GO" id="GO:0005730">
    <property type="term" value="C:nucleolus"/>
    <property type="evidence" value="ECO:0007669"/>
    <property type="project" value="TreeGrafter"/>
</dbReference>
<dbReference type="Gene3D" id="1.10.150.80">
    <property type="entry name" value="HRDC domain"/>
    <property type="match status" value="1"/>
</dbReference>
<dbReference type="SMART" id="SM00474">
    <property type="entry name" value="35EXOc"/>
    <property type="match status" value="1"/>
</dbReference>
<dbReference type="InterPro" id="IPR012337">
    <property type="entry name" value="RNaseH-like_sf"/>
</dbReference>
<dbReference type="GO" id="GO:0000176">
    <property type="term" value="C:nuclear exosome (RNase complex)"/>
    <property type="evidence" value="ECO:0007669"/>
    <property type="project" value="InterPro"/>
</dbReference>
<reference evidence="3 4" key="1">
    <citation type="submission" date="2019-03" db="EMBL/GenBank/DDBJ databases">
        <title>Rhodosporidium diobovatum UCD-FST 08-225 genome sequencing, assembly, and annotation.</title>
        <authorList>
            <person name="Fakankun I.U."/>
            <person name="Fristensky B."/>
            <person name="Levin D.B."/>
        </authorList>
    </citation>
    <scope>NUCLEOTIDE SEQUENCE [LARGE SCALE GENOMIC DNA]</scope>
    <source>
        <strain evidence="3 4">UCD-FST 08-225</strain>
    </source>
</reference>
<dbReference type="GO" id="GO:0071044">
    <property type="term" value="P:histone mRNA catabolic process"/>
    <property type="evidence" value="ECO:0007669"/>
    <property type="project" value="TreeGrafter"/>
</dbReference>
<dbReference type="GO" id="GO:0071040">
    <property type="term" value="P:nuclear polyadenylation-dependent antisense transcript catabolic process"/>
    <property type="evidence" value="ECO:0007669"/>
    <property type="project" value="TreeGrafter"/>
</dbReference>
<dbReference type="Pfam" id="PF01612">
    <property type="entry name" value="DNA_pol_A_exo1"/>
    <property type="match status" value="1"/>
</dbReference>
<sequence length="972" mass="103493">MADLAQLLDQLQAAIVPPTTAAAALPDASDLAFERTLSRKLAKGLDAEAHRILQLASSVLDWASPPQPPAPPRTELDPDLIREAIYSNVTERVEQLLEHADDGIEKHLGIGKNRAAGPGAVGAKSAAEMDERTKAKAKQERLPARLLHDASIDKPQKRFTQRTRVPIPDITDDGAAVPLWKPVLRRKVNALEGADDASWLETELYEPQSSFTATTATAPPPYTRYTHPYAREIAALSPPAHMLAPPAKPDPHAPNSFDKVPFEWVGDAKALERLVEEVRKAGAEGHKELAIDLEHHDFRAWAGMTCLIQLSTRTKDYVIDALEPAVRDNLDSLNEFFTDPEWVKVLHGASSDIVWLQRDFGLYIVGLFDTYHATKVLGYAQHSLASLLAMYTEFEPDKRYQLADWRIRPLPKEMLHYARSDTHFLLSVYDHLRLALHAKASSSTAGDDATALPPLEEVFDRSRSTSSIVFSLPPFDSTTGHFDSGFLVPLSRQPGALKAYSTALAVPTLPIKTGWGPSEPKLEVLRAVVTWRERTARDEDESTRYVLTLQGALQLAELGALGRVREARDVMQVLGAARGGVSDVVRRRKDELALVVREAVDRFAPAAGAGAGGEDAEMRDAAQGQGASVQLGLPAEEPAVRPVAGIWGDDSASAGPVASTSASVSSISVPLAARSAFFGAAAAPAASAGADAGIAAASSSFFGSSGGGSSKKGKGKGKASAREEMLEAVRRVHESLTLGGGLGQTLQPKLPQAEVDTSAALPSNEVPLHSSTLATASTADEPSPVPTALAADHTYVPLSARIPKDPSTNASSSKLADAPAPKHAAPKAKDSDVIVVSALADKPKKRRARPASEAMVTETPAEGDEPLSPRARPPAAKKAKKASSSSSARPAAGSVTPHDYATERSILDAEPVGKTGAERRAQEKSARKKEARAEKLAQGADKSKGIDTSAFGRAPRVNNSTKKGNVTAHFAK</sequence>
<dbReference type="GO" id="GO:0071039">
    <property type="term" value="P:nuclear polyadenylation-dependent CUT catabolic process"/>
    <property type="evidence" value="ECO:0007669"/>
    <property type="project" value="TreeGrafter"/>
</dbReference>
<evidence type="ECO:0000259" key="2">
    <source>
        <dbReference type="SMART" id="SM00474"/>
    </source>
</evidence>
<dbReference type="GO" id="GO:0071037">
    <property type="term" value="P:nuclear polyadenylation-dependent snRNA catabolic process"/>
    <property type="evidence" value="ECO:0007669"/>
    <property type="project" value="TreeGrafter"/>
</dbReference>
<dbReference type="EMBL" id="SOZI01000078">
    <property type="protein sequence ID" value="TNY20019.1"/>
    <property type="molecule type" value="Genomic_DNA"/>
</dbReference>
<feature type="compositionally biased region" description="Basic and acidic residues" evidence="1">
    <location>
        <begin position="931"/>
        <end position="945"/>
    </location>
</feature>
<accession>A0A5C5FUI7</accession>